<feature type="transmembrane region" description="Helical" evidence="1">
    <location>
        <begin position="12"/>
        <end position="31"/>
    </location>
</feature>
<reference evidence="2" key="1">
    <citation type="submission" date="2020-12" db="EMBL/GenBank/DDBJ databases">
        <title>Bacterial taxonomy.</title>
        <authorList>
            <person name="Pan X."/>
        </authorList>
    </citation>
    <scope>NUCLEOTIDE SEQUENCE</scope>
    <source>
        <strain evidence="2">B2012</strain>
    </source>
</reference>
<evidence type="ECO:0000313" key="2">
    <source>
        <dbReference type="EMBL" id="MBJ3777185.1"/>
    </source>
</evidence>
<sequence>MAKRSGALRFKILLGVALVAIVGWSVLWFMAAGIVDRQMKKAELGAQAAGMIASCNNRSVTGFPFRIEVRCTGGSRVGNGDARTTVGGLTVVAQVYSPNRVLAEVEGPAELVLRDMRPVIADWTLAHASARLNFGARSLERLDAEIKQATVDVVGGIDFSVGEVDANLRRSPDNPRDLDVALNLQRVRPIEGGAPADVTFVGRLGDGAALIAGQADALLEIIAAQGVPLTIERATFASGDLAVSASGVLTLGADGKVDGEVDLAIAGHDGELPYVATMAPQAEATLRTLFKNVLAFAPETQLGKRTGKKISLTIRDGRVMAGFVPLATLPSVSLNVPR</sequence>
<dbReference type="EMBL" id="JAEKJA010000013">
    <property type="protein sequence ID" value="MBJ3777185.1"/>
    <property type="molecule type" value="Genomic_DNA"/>
</dbReference>
<proteinExistence type="predicted"/>
<protein>
    <submittedName>
        <fullName evidence="2">DUF2125 domain-containing protein</fullName>
    </submittedName>
</protein>
<keyword evidence="1" id="KW-1133">Transmembrane helix</keyword>
<gene>
    <name evidence="2" type="ORF">JCR33_15875</name>
</gene>
<organism evidence="2 3">
    <name type="scientific">Acuticoccus mangrovi</name>
    <dbReference type="NCBI Taxonomy" id="2796142"/>
    <lineage>
        <taxon>Bacteria</taxon>
        <taxon>Pseudomonadati</taxon>
        <taxon>Pseudomonadota</taxon>
        <taxon>Alphaproteobacteria</taxon>
        <taxon>Hyphomicrobiales</taxon>
        <taxon>Amorphaceae</taxon>
        <taxon>Acuticoccus</taxon>
    </lineage>
</organism>
<accession>A0A934IR83</accession>
<dbReference type="Pfam" id="PF09898">
    <property type="entry name" value="DUF2125"/>
    <property type="match status" value="1"/>
</dbReference>
<keyword evidence="1" id="KW-0472">Membrane</keyword>
<name>A0A934IR83_9HYPH</name>
<keyword evidence="3" id="KW-1185">Reference proteome</keyword>
<dbReference type="AlphaFoldDB" id="A0A934IR83"/>
<comment type="caution">
    <text evidence="2">The sequence shown here is derived from an EMBL/GenBank/DDBJ whole genome shotgun (WGS) entry which is preliminary data.</text>
</comment>
<dbReference type="InterPro" id="IPR018666">
    <property type="entry name" value="DUF2125"/>
</dbReference>
<evidence type="ECO:0000256" key="1">
    <source>
        <dbReference type="SAM" id="Phobius"/>
    </source>
</evidence>
<keyword evidence="1" id="KW-0812">Transmembrane</keyword>
<dbReference type="Proteomes" id="UP000609531">
    <property type="component" value="Unassembled WGS sequence"/>
</dbReference>
<evidence type="ECO:0000313" key="3">
    <source>
        <dbReference type="Proteomes" id="UP000609531"/>
    </source>
</evidence>
<dbReference type="RefSeq" id="WP_198883088.1">
    <property type="nucleotide sequence ID" value="NZ_JAEKJA010000013.1"/>
</dbReference>